<accession>A0A8T0GJK0</accession>
<dbReference type="GO" id="GO:0003684">
    <property type="term" value="F:damaged DNA binding"/>
    <property type="evidence" value="ECO:0007669"/>
    <property type="project" value="InterPro"/>
</dbReference>
<keyword evidence="15" id="KW-1185">Reference proteome</keyword>
<proteinExistence type="inferred from homology"/>
<keyword evidence="9" id="KW-0511">Multifunctional enzyme</keyword>
<feature type="domain" description="HhH-GPD" evidence="13">
    <location>
        <begin position="243"/>
        <end position="415"/>
    </location>
</feature>
<evidence type="ECO:0000256" key="6">
    <source>
        <dbReference type="ARBA" id="ARBA00023204"/>
    </source>
</evidence>
<dbReference type="InterPro" id="IPR012904">
    <property type="entry name" value="OGG_N"/>
</dbReference>
<dbReference type="SUPFAM" id="SSF48150">
    <property type="entry name" value="DNA-glycosylase"/>
    <property type="match status" value="1"/>
</dbReference>
<evidence type="ECO:0000256" key="5">
    <source>
        <dbReference type="ARBA" id="ARBA00022801"/>
    </source>
</evidence>
<evidence type="ECO:0000256" key="11">
    <source>
        <dbReference type="ARBA" id="ARBA00044632"/>
    </source>
</evidence>
<comment type="subcellular location">
    <subcellularLocation>
        <location evidence="1">Nucleus</location>
    </subcellularLocation>
</comment>
<keyword evidence="10" id="KW-0326">Glycosidase</keyword>
<comment type="catalytic activity">
    <reaction evidence="11">
        <text>2'-deoxyribonucleotide-(2'-deoxyribose 5'-phosphate)-2'-deoxyribonucleotide-DNA = a 3'-end 2'-deoxyribonucleotide-(2,3-dehydro-2,3-deoxyribose 5'-phosphate)-DNA + a 5'-end 5'-phospho-2'-deoxyribonucleoside-DNA + H(+)</text>
        <dbReference type="Rhea" id="RHEA:66592"/>
        <dbReference type="Rhea" id="RHEA-COMP:13180"/>
        <dbReference type="Rhea" id="RHEA-COMP:16897"/>
        <dbReference type="Rhea" id="RHEA-COMP:17067"/>
        <dbReference type="ChEBI" id="CHEBI:15378"/>
        <dbReference type="ChEBI" id="CHEBI:136412"/>
        <dbReference type="ChEBI" id="CHEBI:157695"/>
        <dbReference type="ChEBI" id="CHEBI:167181"/>
        <dbReference type="EC" id="4.2.99.18"/>
    </reaction>
</comment>
<dbReference type="CDD" id="cd00056">
    <property type="entry name" value="ENDO3c"/>
    <property type="match status" value="1"/>
</dbReference>
<protein>
    <recommendedName>
        <fullName evidence="3">DNA-(apurinic or apyrimidinic site) lyase</fullName>
        <ecNumber evidence="3">4.2.99.18</ecNumber>
    </recommendedName>
</protein>
<dbReference type="InterPro" id="IPR023170">
    <property type="entry name" value="HhH_base_excis_C"/>
</dbReference>
<dbReference type="EC" id="4.2.99.18" evidence="3"/>
<dbReference type="PANTHER" id="PTHR10242">
    <property type="entry name" value="8-OXOGUANINE DNA GLYCOSYLASE"/>
    <property type="match status" value="1"/>
</dbReference>
<dbReference type="InterPro" id="IPR011257">
    <property type="entry name" value="DNA_glycosylase"/>
</dbReference>
<dbReference type="AlphaFoldDB" id="A0A8T0GJK0"/>
<dbReference type="FunFam" id="1.10.1670.10:FF:000005">
    <property type="entry name" value="N-glycosylase/DNA lyase OGG1"/>
    <property type="match status" value="1"/>
</dbReference>
<gene>
    <name evidence="14" type="ORF">KC19_10G084800</name>
</gene>
<dbReference type="Gene3D" id="1.10.340.30">
    <property type="entry name" value="Hypothetical protein, domain 2"/>
    <property type="match status" value="1"/>
</dbReference>
<reference evidence="14" key="1">
    <citation type="submission" date="2020-06" db="EMBL/GenBank/DDBJ databases">
        <title>WGS assembly of Ceratodon purpureus strain R40.</title>
        <authorList>
            <person name="Carey S.B."/>
            <person name="Jenkins J."/>
            <person name="Shu S."/>
            <person name="Lovell J.T."/>
            <person name="Sreedasyam A."/>
            <person name="Maumus F."/>
            <person name="Tiley G.P."/>
            <person name="Fernandez-Pozo N."/>
            <person name="Barry K."/>
            <person name="Chen C."/>
            <person name="Wang M."/>
            <person name="Lipzen A."/>
            <person name="Daum C."/>
            <person name="Saski C.A."/>
            <person name="Payton A.C."/>
            <person name="Mcbreen J.C."/>
            <person name="Conrad R.E."/>
            <person name="Kollar L.M."/>
            <person name="Olsson S."/>
            <person name="Huttunen S."/>
            <person name="Landis J.B."/>
            <person name="Wickett N.J."/>
            <person name="Johnson M.G."/>
            <person name="Rensing S.A."/>
            <person name="Grimwood J."/>
            <person name="Schmutz J."/>
            <person name="Mcdaniel S.F."/>
        </authorList>
    </citation>
    <scope>NUCLEOTIDE SEQUENCE</scope>
    <source>
        <strain evidence="14">R40</strain>
    </source>
</reference>
<dbReference type="GO" id="GO:0034039">
    <property type="term" value="F:8-oxo-7,8-dihydroguanine DNA N-glycosylase activity"/>
    <property type="evidence" value="ECO:0007669"/>
    <property type="project" value="TreeGrafter"/>
</dbReference>
<evidence type="ECO:0000256" key="3">
    <source>
        <dbReference type="ARBA" id="ARBA00012720"/>
    </source>
</evidence>
<comment type="caution">
    <text evidence="14">The sequence shown here is derived from an EMBL/GenBank/DDBJ whole genome shotgun (WGS) entry which is preliminary data.</text>
</comment>
<keyword evidence="7" id="KW-0456">Lyase</keyword>
<evidence type="ECO:0000256" key="10">
    <source>
        <dbReference type="ARBA" id="ARBA00023295"/>
    </source>
</evidence>
<evidence type="ECO:0000256" key="2">
    <source>
        <dbReference type="ARBA" id="ARBA00010679"/>
    </source>
</evidence>
<dbReference type="GO" id="GO:0140078">
    <property type="term" value="F:class I DNA-(apurinic or apyrimidinic site) endonuclease activity"/>
    <property type="evidence" value="ECO:0007669"/>
    <property type="project" value="UniProtKB-EC"/>
</dbReference>
<dbReference type="GO" id="GO:0006285">
    <property type="term" value="P:base-excision repair, AP site formation"/>
    <property type="evidence" value="ECO:0007669"/>
    <property type="project" value="TreeGrafter"/>
</dbReference>
<feature type="compositionally biased region" description="Pro residues" evidence="12">
    <location>
        <begin position="1"/>
        <end position="14"/>
    </location>
</feature>
<evidence type="ECO:0000256" key="12">
    <source>
        <dbReference type="SAM" id="MobiDB-lite"/>
    </source>
</evidence>
<dbReference type="Pfam" id="PF07934">
    <property type="entry name" value="OGG_N"/>
    <property type="match status" value="1"/>
</dbReference>
<dbReference type="Gene3D" id="3.30.310.40">
    <property type="match status" value="1"/>
</dbReference>
<organism evidence="14 15">
    <name type="scientific">Ceratodon purpureus</name>
    <name type="common">Fire moss</name>
    <name type="synonym">Dicranum purpureum</name>
    <dbReference type="NCBI Taxonomy" id="3225"/>
    <lineage>
        <taxon>Eukaryota</taxon>
        <taxon>Viridiplantae</taxon>
        <taxon>Streptophyta</taxon>
        <taxon>Embryophyta</taxon>
        <taxon>Bryophyta</taxon>
        <taxon>Bryophytina</taxon>
        <taxon>Bryopsida</taxon>
        <taxon>Dicranidae</taxon>
        <taxon>Pseudoditrichales</taxon>
        <taxon>Ditrichaceae</taxon>
        <taxon>Ceratodon</taxon>
    </lineage>
</organism>
<dbReference type="GO" id="GO:0006289">
    <property type="term" value="P:nucleotide-excision repair"/>
    <property type="evidence" value="ECO:0007669"/>
    <property type="project" value="InterPro"/>
</dbReference>
<keyword evidence="8" id="KW-0539">Nucleus</keyword>
<evidence type="ECO:0000256" key="7">
    <source>
        <dbReference type="ARBA" id="ARBA00023239"/>
    </source>
</evidence>
<dbReference type="InterPro" id="IPR003265">
    <property type="entry name" value="HhH-GPD_domain"/>
</dbReference>
<evidence type="ECO:0000256" key="1">
    <source>
        <dbReference type="ARBA" id="ARBA00004123"/>
    </source>
</evidence>
<evidence type="ECO:0000313" key="14">
    <source>
        <dbReference type="EMBL" id="KAG0559183.1"/>
    </source>
</evidence>
<dbReference type="PANTHER" id="PTHR10242:SF2">
    <property type="entry name" value="N-GLYCOSYLASE_DNA LYASE"/>
    <property type="match status" value="1"/>
</dbReference>
<keyword evidence="4" id="KW-0227">DNA damage</keyword>
<dbReference type="Gene3D" id="1.10.1670.10">
    <property type="entry name" value="Helix-hairpin-Helix base-excision DNA repair enzymes (C-terminal)"/>
    <property type="match status" value="1"/>
</dbReference>
<feature type="region of interest" description="Disordered" evidence="12">
    <location>
        <begin position="1"/>
        <end position="27"/>
    </location>
</feature>
<dbReference type="SMART" id="SM00478">
    <property type="entry name" value="ENDO3c"/>
    <property type="match status" value="1"/>
</dbReference>
<dbReference type="SUPFAM" id="SSF55945">
    <property type="entry name" value="TATA-box binding protein-like"/>
    <property type="match status" value="1"/>
</dbReference>
<evidence type="ECO:0000256" key="9">
    <source>
        <dbReference type="ARBA" id="ARBA00023268"/>
    </source>
</evidence>
<dbReference type="Proteomes" id="UP000822688">
    <property type="component" value="Chromosome 10"/>
</dbReference>
<dbReference type="InterPro" id="IPR052054">
    <property type="entry name" value="Oxidative_DNA_repair_enzyme"/>
</dbReference>
<sequence>MLRVAPPIPTPAPGGPSAGGGNGNGDVRQVTSVCVARRSQRRKRVVEHYEEEDGVFGGRSSASKRLFSSRGDFGSSQGRRVKEVVVKSEVGVGSVAGKVIEGLAGDWKGLVKAEELVGGGCEWSSLGVGRAELCLDLTLLTGQSFRWRKTGVGQFTGVVGAHLVSLRQVDDDVEYCHHASSVNGAVSDVEKEVREYLNLDTSLVDLYAKFTAADARFAAVAPFIGGARLLRQPPLECVFQFICSSNNHIQRITTMVDYLSSRGPFLGSVNGIRFHQFPLLEDLLPVTESQLRENGFGYRAKYIVGTAEMLRQKAEGGEQWLLALRGQSLEEAVTSLCTLPGIGPKVAACIALFSLDQHHAIPVDTHVWQIAVRYLLPELEGRKLTVKLHREVAEAFVQRFGSYAGWAHTVLFIAELSSQQGLLPLHLRVPKKQSVKASK</sequence>
<keyword evidence="6" id="KW-0234">DNA repair</keyword>
<name>A0A8T0GJK0_CERPU</name>
<keyword evidence="5" id="KW-0378">Hydrolase</keyword>
<dbReference type="EMBL" id="CM026431">
    <property type="protein sequence ID" value="KAG0559183.1"/>
    <property type="molecule type" value="Genomic_DNA"/>
</dbReference>
<evidence type="ECO:0000256" key="8">
    <source>
        <dbReference type="ARBA" id="ARBA00023242"/>
    </source>
</evidence>
<comment type="similarity">
    <text evidence="2">Belongs to the type-1 OGG1 family.</text>
</comment>
<evidence type="ECO:0000313" key="15">
    <source>
        <dbReference type="Proteomes" id="UP000822688"/>
    </source>
</evidence>
<dbReference type="GO" id="GO:0005634">
    <property type="term" value="C:nucleus"/>
    <property type="evidence" value="ECO:0007669"/>
    <property type="project" value="UniProtKB-SubCell"/>
</dbReference>
<evidence type="ECO:0000259" key="13">
    <source>
        <dbReference type="SMART" id="SM00478"/>
    </source>
</evidence>
<dbReference type="Pfam" id="PF00730">
    <property type="entry name" value="HhH-GPD"/>
    <property type="match status" value="1"/>
</dbReference>
<evidence type="ECO:0000256" key="4">
    <source>
        <dbReference type="ARBA" id="ARBA00022763"/>
    </source>
</evidence>